<feature type="compositionally biased region" description="Polar residues" evidence="1">
    <location>
        <begin position="315"/>
        <end position="333"/>
    </location>
</feature>
<sequence length="680" mass="65449">MPMIVPGAEFTATTAATAASRGASARSDGGRANTDGIDGAAAPSAFDAMVGQSTPPAAPVRPQTQGQGQTVADDSAGGDTPSGGQSPGVASASAGKTAGTEAGSGKTAPIAEPAAPSTNPAAPSTDSAAVQGATPGSQPNPARQETANPGHSAAPDILHLASTGGSPNQGGPEFVGDIRSGARPAAAATGTPATQSHTAPVAATTNAAATINAAGAANAQTQTTANPPVTSETGPGQNSPASGTPAPAPAAAATAGNATQQAAANTATTNSNSTASAPVIPGAAAAETSLPAVASQAGDKPATAKSLDAGATGKSAETSDSSAGTANSVSGATVASAPAGKTAKPPVMAVLSPSSPAPAAPAAAAPTTPPANPTASAPAASPAAPGPTPSQAGETAQAAVAASTPAGRFAQARQGVDERDGNMAAGRSKGKSAANGASPAGGKSQANGAAVQPQPGAASTTASRPDIAATSRELPPSAPPPTTVPAPALATDAVRVSGVSSDPAMTTMTDPASVAARTASRGAAEAGTGQPSRFTPHAANHLAGQISQRFANGSRVFGIRLDPAELGRVDIRLELSANNRVHATLTVERGDTLAEMQRSTRDLERALNDAGLELEEDGLTFELSEGGGEQESAESEQGSHFNVYGLDEDSAQALAAEIIPGPADAYGFSLSRRDGVDLRV</sequence>
<feature type="compositionally biased region" description="Polar residues" evidence="1">
    <location>
        <begin position="134"/>
        <end position="149"/>
    </location>
</feature>
<organism evidence="3 4">
    <name type="scientific">Maricaulis salignorans</name>
    <dbReference type="NCBI Taxonomy" id="144026"/>
    <lineage>
        <taxon>Bacteria</taxon>
        <taxon>Pseudomonadati</taxon>
        <taxon>Pseudomonadota</taxon>
        <taxon>Alphaproteobacteria</taxon>
        <taxon>Maricaulales</taxon>
        <taxon>Maricaulaceae</taxon>
        <taxon>Maricaulis</taxon>
    </lineage>
</organism>
<feature type="compositionally biased region" description="Low complexity" evidence="1">
    <location>
        <begin position="238"/>
        <end position="286"/>
    </location>
</feature>
<name>A0A1G9MZY6_9PROT</name>
<evidence type="ECO:0000313" key="4">
    <source>
        <dbReference type="Proteomes" id="UP000199759"/>
    </source>
</evidence>
<feature type="region of interest" description="Disordered" evidence="1">
    <location>
        <begin position="1"/>
        <end position="536"/>
    </location>
</feature>
<feature type="compositionally biased region" description="Polar residues" evidence="1">
    <location>
        <begin position="498"/>
        <end position="510"/>
    </location>
</feature>
<feature type="compositionally biased region" description="Low complexity" evidence="1">
    <location>
        <begin position="12"/>
        <end position="32"/>
    </location>
</feature>
<dbReference type="Proteomes" id="UP000199759">
    <property type="component" value="Unassembled WGS sequence"/>
</dbReference>
<dbReference type="EMBL" id="FNHG01000002">
    <property type="protein sequence ID" value="SDL79779.1"/>
    <property type="molecule type" value="Genomic_DNA"/>
</dbReference>
<accession>A0A1G9MZY6</accession>
<dbReference type="Gene3D" id="3.30.750.140">
    <property type="match status" value="1"/>
</dbReference>
<evidence type="ECO:0000256" key="1">
    <source>
        <dbReference type="SAM" id="MobiDB-lite"/>
    </source>
</evidence>
<gene>
    <name evidence="3" type="ORF">SAMN04488568_102168</name>
</gene>
<reference evidence="3 4" key="1">
    <citation type="submission" date="2016-10" db="EMBL/GenBank/DDBJ databases">
        <authorList>
            <person name="de Groot N.N."/>
        </authorList>
    </citation>
    <scope>NUCLEOTIDE SEQUENCE [LARGE SCALE GENOMIC DNA]</scope>
    <source>
        <strain evidence="3 4">DSM 16077</strain>
    </source>
</reference>
<dbReference type="InterPro" id="IPR038610">
    <property type="entry name" value="FliK-like_C_sf"/>
</dbReference>
<feature type="compositionally biased region" description="Low complexity" evidence="1">
    <location>
        <begin position="373"/>
        <end position="407"/>
    </location>
</feature>
<protein>
    <submittedName>
        <fullName evidence="3">Hook-length control protein FliK</fullName>
    </submittedName>
</protein>
<feature type="domain" description="Flagellar hook-length control protein-like C-terminal" evidence="2">
    <location>
        <begin position="545"/>
        <end position="626"/>
    </location>
</feature>
<dbReference type="CDD" id="cd17470">
    <property type="entry name" value="T3SS_Flik_C"/>
    <property type="match status" value="1"/>
</dbReference>
<dbReference type="STRING" id="144026.SAMN04488568_102168"/>
<evidence type="ECO:0000259" key="2">
    <source>
        <dbReference type="Pfam" id="PF02120"/>
    </source>
</evidence>
<keyword evidence="4" id="KW-1185">Reference proteome</keyword>
<dbReference type="Pfam" id="PF02120">
    <property type="entry name" value="Flg_hook"/>
    <property type="match status" value="1"/>
</dbReference>
<feature type="compositionally biased region" description="Low complexity" evidence="1">
    <location>
        <begin position="111"/>
        <end position="129"/>
    </location>
</feature>
<feature type="compositionally biased region" description="Polar residues" evidence="1">
    <location>
        <begin position="227"/>
        <end position="237"/>
    </location>
</feature>
<dbReference type="AlphaFoldDB" id="A0A1G9MZY6"/>
<feature type="compositionally biased region" description="Low complexity" evidence="1">
    <location>
        <begin position="181"/>
        <end position="226"/>
    </location>
</feature>
<evidence type="ECO:0000313" key="3">
    <source>
        <dbReference type="EMBL" id="SDL79779.1"/>
    </source>
</evidence>
<dbReference type="InterPro" id="IPR021136">
    <property type="entry name" value="Flagellar_hook_control-like_C"/>
</dbReference>
<proteinExistence type="predicted"/>
<feature type="compositionally biased region" description="Low complexity" evidence="1">
    <location>
        <begin position="512"/>
        <end position="528"/>
    </location>
</feature>
<feature type="compositionally biased region" description="Polar residues" evidence="1">
    <location>
        <begin position="62"/>
        <end position="72"/>
    </location>
</feature>